<gene>
    <name evidence="1" type="ORF">BDN72DRAFT_860683</name>
</gene>
<dbReference type="Proteomes" id="UP000308600">
    <property type="component" value="Unassembled WGS sequence"/>
</dbReference>
<keyword evidence="2" id="KW-1185">Reference proteome</keyword>
<evidence type="ECO:0000313" key="2">
    <source>
        <dbReference type="Proteomes" id="UP000308600"/>
    </source>
</evidence>
<reference evidence="1 2" key="1">
    <citation type="journal article" date="2019" name="Nat. Ecol. Evol.">
        <title>Megaphylogeny resolves global patterns of mushroom evolution.</title>
        <authorList>
            <person name="Varga T."/>
            <person name="Krizsan K."/>
            <person name="Foldi C."/>
            <person name="Dima B."/>
            <person name="Sanchez-Garcia M."/>
            <person name="Sanchez-Ramirez S."/>
            <person name="Szollosi G.J."/>
            <person name="Szarkandi J.G."/>
            <person name="Papp V."/>
            <person name="Albert L."/>
            <person name="Andreopoulos W."/>
            <person name="Angelini C."/>
            <person name="Antonin V."/>
            <person name="Barry K.W."/>
            <person name="Bougher N.L."/>
            <person name="Buchanan P."/>
            <person name="Buyck B."/>
            <person name="Bense V."/>
            <person name="Catcheside P."/>
            <person name="Chovatia M."/>
            <person name="Cooper J."/>
            <person name="Damon W."/>
            <person name="Desjardin D."/>
            <person name="Finy P."/>
            <person name="Geml J."/>
            <person name="Haridas S."/>
            <person name="Hughes K."/>
            <person name="Justo A."/>
            <person name="Karasinski D."/>
            <person name="Kautmanova I."/>
            <person name="Kiss B."/>
            <person name="Kocsube S."/>
            <person name="Kotiranta H."/>
            <person name="LaButti K.M."/>
            <person name="Lechner B.E."/>
            <person name="Liimatainen K."/>
            <person name="Lipzen A."/>
            <person name="Lukacs Z."/>
            <person name="Mihaltcheva S."/>
            <person name="Morgado L.N."/>
            <person name="Niskanen T."/>
            <person name="Noordeloos M.E."/>
            <person name="Ohm R.A."/>
            <person name="Ortiz-Santana B."/>
            <person name="Ovrebo C."/>
            <person name="Racz N."/>
            <person name="Riley R."/>
            <person name="Savchenko A."/>
            <person name="Shiryaev A."/>
            <person name="Soop K."/>
            <person name="Spirin V."/>
            <person name="Szebenyi C."/>
            <person name="Tomsovsky M."/>
            <person name="Tulloss R.E."/>
            <person name="Uehling J."/>
            <person name="Grigoriev I.V."/>
            <person name="Vagvolgyi C."/>
            <person name="Papp T."/>
            <person name="Martin F.M."/>
            <person name="Miettinen O."/>
            <person name="Hibbett D.S."/>
            <person name="Nagy L.G."/>
        </authorList>
    </citation>
    <scope>NUCLEOTIDE SEQUENCE [LARGE SCALE GENOMIC DNA]</scope>
    <source>
        <strain evidence="1 2">NL-1719</strain>
    </source>
</reference>
<protein>
    <submittedName>
        <fullName evidence="1">Uncharacterized protein</fullName>
    </submittedName>
</protein>
<sequence>MFSPSKRPSSPSPSTDPSNPKRIRLSSLDPENRTITAAPSAPGSTTTSLEARLIRCEEKIERLLWNAVRVSGMQDAVVGVMNDMTDVSSTPCSKVPVTEPSLIEPRWQRRQRPFKRRTVTLITLGPATTVLSIASRCYPFRAALPRFLAPLVTPLPPPLVLLHPYEPIPIPESAYSLFNTIHVKSAIRVERQTTTSTDLRYINLTSRPSLPTPALLPPQPTPAGQVVNMHDDDDIESGSTTESDTDSPHPDFTFKPTFYKVHRALVDEDYESGSTTESDTDTPDANFVKIKPKFYSIPTGSSSSDLSDDIFDALFDGDHPSSPMPDVHAGTDKSTDALMQQAEFLVERVASRVDCLEHEVNAQRTIIDDLLRRLSEEETLEASQSRVPDRKRKRGRSATPPQVPPRFARRYQRRGGVAQEESYKQNMVQAPKIQNEKGSQSVNGDPHSIVEYYLGPSLVEAQHQSFKSAFLLGSRLIASPILATIPHKRPTKTARSNLARKAYLSLCTMSTSTLPTDITPSMLLNNTRHLLHNKPDNIYTYSAYDGQCGAVIDEGHYFITSPNFKTIYEPPIGSDRKVYLRENYRYGPDNPLQWPQPFVPYYLHLCAIRLPVRDTTDLMWVMWWKPEPAQFVGEDALISGLGRIEPNMFQLIKTSRRHRIIPELLPLLKDYVYCVEHVTTTFDAAVANVHSLQRLFIKLLALLDYLEKFRPMMIGQTKPADDKLAVVMRAFVYDIQQAENLMRARIRVWLIRPFRELRNARIRRVVDLRTAESTIPVKPTTDSTVIYTGPATDLNKYRMIHTHLRKTLRYPNPFANSPVRPDANAPSGVTLTPQHPVHFNTHNPTAGSAGRDKFVDPLSNFFPPAIDSWKASQLSVNRGSNYGGAAAGVALGYVFPEPAGIVSAANVERQREMLKGWLACRTAVIFSVTSNASNAAPVPAAMWKKLISLEFQHSKADNTRSAKLEQQASKLLQSCLNNINASSTQQSRLRLKSSSLTSTWRGIAFENLTDQHLEEVLWELSELNFRFELIALDARASGTSAHSTSIIPGRQAAVEACFPIDRYGSLFTVEINQANRGLGSFEWRERGKYVVALRDLMKDWTGSKPSSFDLTAQKNRLDEKEVQRLKADVTAFYTTTFFQHFRHATIIPRRLGHDIPLAPPVPPPGTLKIMNPRPHLFYDLSKIVIDPQI</sequence>
<proteinExistence type="predicted"/>
<evidence type="ECO:0000313" key="1">
    <source>
        <dbReference type="EMBL" id="TFK65362.1"/>
    </source>
</evidence>
<name>A0ACD3AKF9_9AGAR</name>
<dbReference type="EMBL" id="ML208439">
    <property type="protein sequence ID" value="TFK65362.1"/>
    <property type="molecule type" value="Genomic_DNA"/>
</dbReference>
<accession>A0ACD3AKF9</accession>
<organism evidence="1 2">
    <name type="scientific">Pluteus cervinus</name>
    <dbReference type="NCBI Taxonomy" id="181527"/>
    <lineage>
        <taxon>Eukaryota</taxon>
        <taxon>Fungi</taxon>
        <taxon>Dikarya</taxon>
        <taxon>Basidiomycota</taxon>
        <taxon>Agaricomycotina</taxon>
        <taxon>Agaricomycetes</taxon>
        <taxon>Agaricomycetidae</taxon>
        <taxon>Agaricales</taxon>
        <taxon>Pluteineae</taxon>
        <taxon>Pluteaceae</taxon>
        <taxon>Pluteus</taxon>
    </lineage>
</organism>